<keyword evidence="3" id="KW-1185">Reference proteome</keyword>
<dbReference type="PANTHER" id="PTHR35587">
    <property type="entry name" value="EXPRESSED PROTEIN"/>
    <property type="match status" value="1"/>
</dbReference>
<protein>
    <submittedName>
        <fullName evidence="2">Uncharacterized protein</fullName>
    </submittedName>
</protein>
<sequence length="134" mass="15435">MSDNEKQQTLQEDNQYEYASDTDDAPEQQVAAPQPRQQQGQRTMQRARQNQSQDQQFQVPQQQAQQQQMVPAMDQRMTGNMGGRTGAIRESRIKDRPQPKEERDSSLKIKIELDLEVEVDLYARVKGDVTIGLM</sequence>
<feature type="compositionally biased region" description="Basic and acidic residues" evidence="1">
    <location>
        <begin position="87"/>
        <end position="106"/>
    </location>
</feature>
<proteinExistence type="predicted"/>
<dbReference type="PANTHER" id="PTHR35587:SF3">
    <property type="entry name" value="EXPRESSED PROTEIN"/>
    <property type="match status" value="1"/>
</dbReference>
<accession>A0A2J6SDI0</accession>
<gene>
    <name evidence="2" type="ORF">L207DRAFT_560399</name>
</gene>
<dbReference type="AlphaFoldDB" id="A0A2J6SDI0"/>
<dbReference type="Proteomes" id="UP000235786">
    <property type="component" value="Unassembled WGS sequence"/>
</dbReference>
<dbReference type="STRING" id="1149755.A0A2J6SDI0"/>
<evidence type="ECO:0000256" key="1">
    <source>
        <dbReference type="SAM" id="MobiDB-lite"/>
    </source>
</evidence>
<dbReference type="EMBL" id="KZ613937">
    <property type="protein sequence ID" value="PMD48809.1"/>
    <property type="molecule type" value="Genomic_DNA"/>
</dbReference>
<evidence type="ECO:0000313" key="2">
    <source>
        <dbReference type="EMBL" id="PMD48809.1"/>
    </source>
</evidence>
<organism evidence="2 3">
    <name type="scientific">Hyaloscypha variabilis (strain UAMH 11265 / GT02V1 / F)</name>
    <name type="common">Meliniomyces variabilis</name>
    <dbReference type="NCBI Taxonomy" id="1149755"/>
    <lineage>
        <taxon>Eukaryota</taxon>
        <taxon>Fungi</taxon>
        <taxon>Dikarya</taxon>
        <taxon>Ascomycota</taxon>
        <taxon>Pezizomycotina</taxon>
        <taxon>Leotiomycetes</taxon>
        <taxon>Helotiales</taxon>
        <taxon>Hyaloscyphaceae</taxon>
        <taxon>Hyaloscypha</taxon>
        <taxon>Hyaloscypha variabilis</taxon>
    </lineage>
</organism>
<reference evidence="2 3" key="1">
    <citation type="submission" date="2016-04" db="EMBL/GenBank/DDBJ databases">
        <title>A degradative enzymes factory behind the ericoid mycorrhizal symbiosis.</title>
        <authorList>
            <consortium name="DOE Joint Genome Institute"/>
            <person name="Martino E."/>
            <person name="Morin E."/>
            <person name="Grelet G."/>
            <person name="Kuo A."/>
            <person name="Kohler A."/>
            <person name="Daghino S."/>
            <person name="Barry K."/>
            <person name="Choi C."/>
            <person name="Cichocki N."/>
            <person name="Clum A."/>
            <person name="Copeland A."/>
            <person name="Hainaut M."/>
            <person name="Haridas S."/>
            <person name="Labutti K."/>
            <person name="Lindquist E."/>
            <person name="Lipzen A."/>
            <person name="Khouja H.-R."/>
            <person name="Murat C."/>
            <person name="Ohm R."/>
            <person name="Olson A."/>
            <person name="Spatafora J."/>
            <person name="Veneault-Fourrey C."/>
            <person name="Henrissat B."/>
            <person name="Grigoriev I."/>
            <person name="Martin F."/>
            <person name="Perotto S."/>
        </authorList>
    </citation>
    <scope>NUCLEOTIDE SEQUENCE [LARGE SCALE GENOMIC DNA]</scope>
    <source>
        <strain evidence="2 3">F</strain>
    </source>
</reference>
<dbReference type="OrthoDB" id="2279190at2759"/>
<name>A0A2J6SDI0_HYAVF</name>
<feature type="compositionally biased region" description="Low complexity" evidence="1">
    <location>
        <begin position="27"/>
        <end position="76"/>
    </location>
</feature>
<feature type="region of interest" description="Disordered" evidence="1">
    <location>
        <begin position="1"/>
        <end position="106"/>
    </location>
</feature>
<evidence type="ECO:0000313" key="3">
    <source>
        <dbReference type="Proteomes" id="UP000235786"/>
    </source>
</evidence>